<sequence>MFRNSEGRGMTEAWYYNPGDHYVLDDMSGFKVRRSRTRTIPGGQTGQAVVDRRRWEPQQPQDFVRGVPDDQSVYVARPRQDDRFMMVGTLVTRPPPAGAVPIMVASVAGMGVGNTVQVMLDSGVNFVTQVRGIAGGTITLAAPLPASVGAGDPAGNMVLDLSAAGPA</sequence>
<protein>
    <submittedName>
        <fullName evidence="1">Uncharacterized protein</fullName>
    </submittedName>
</protein>
<dbReference type="RefSeq" id="WP_012228368.1">
    <property type="nucleotide sequence ID" value="NC_010125.1"/>
</dbReference>
<proteinExistence type="predicted"/>
<accession>A9H7C1</accession>
<dbReference type="EMBL" id="AM889285">
    <property type="protein sequence ID" value="CAP57619.1"/>
    <property type="molecule type" value="Genomic_DNA"/>
</dbReference>
<reference evidence="1 2" key="1">
    <citation type="journal article" date="2009" name="BMC Genomics">
        <title>Complete genome sequence of the sugarcane nitrogen-fixing endophyte Gluconacetobacter diazotrophicus Pal5.</title>
        <authorList>
            <person name="Bertalan M."/>
            <person name="Albano R."/>
            <person name="Padua V."/>
            <person name="Rouws L."/>
            <person name="Rojas C."/>
            <person name="Hemerly A."/>
            <person name="Teixeira K."/>
            <person name="Schwab S."/>
            <person name="Araujo J."/>
            <person name="Oliveira A."/>
            <person name="Franca L."/>
            <person name="Magalhaes V."/>
            <person name="Alqueres S."/>
            <person name="Cardoso A."/>
            <person name="Almeida W."/>
            <person name="Loureiro M.M."/>
            <person name="Nogueira E."/>
            <person name="Cidade D."/>
            <person name="Oliveira D."/>
            <person name="Simao T."/>
            <person name="Macedo J."/>
            <person name="Valadao A."/>
            <person name="Dreschsel M."/>
            <person name="Freitas F."/>
            <person name="Vidal M."/>
            <person name="Guedes H."/>
            <person name="Rodrigues E."/>
            <person name="Meneses C."/>
            <person name="Brioso P."/>
            <person name="Pozzer L."/>
            <person name="Figueiredo D."/>
            <person name="Montano H."/>
            <person name="Junior J."/>
            <person name="Filho G."/>
            <person name="Flores V."/>
            <person name="Ferreira B."/>
            <person name="Branco A."/>
            <person name="Gonzalez P."/>
            <person name="Guillobel H."/>
            <person name="Lemos M."/>
            <person name="Seibel L."/>
            <person name="Macedo J."/>
            <person name="Alves-Ferreira M."/>
            <person name="Sachetto-Martins G."/>
            <person name="Coelho A."/>
            <person name="Santos E."/>
            <person name="Amaral G."/>
            <person name="Neves A."/>
            <person name="Pacheco A.B."/>
            <person name="Carvalho D."/>
            <person name="Lery L."/>
            <person name="Bisch P."/>
            <person name="Rossle S.C."/>
            <person name="Urmenyi T."/>
            <person name="Kruger W.V."/>
            <person name="Martins O."/>
            <person name="Baldani J.I."/>
            <person name="Ferreira P.C."/>
        </authorList>
    </citation>
    <scope>NUCLEOTIDE SEQUENCE [LARGE SCALE GENOMIC DNA]</scope>
    <source>
        <strain evidence="2">ATCC 49037 / DSM 5601 / CCUG 37298 / CIP 103539 / LMG 7603 / PAl5</strain>
    </source>
</reference>
<dbReference type="KEGG" id="gdi:GDI3676"/>
<dbReference type="AlphaFoldDB" id="A9H7C1"/>
<evidence type="ECO:0000313" key="1">
    <source>
        <dbReference type="EMBL" id="CAP57619.1"/>
    </source>
</evidence>
<evidence type="ECO:0000313" key="2">
    <source>
        <dbReference type="Proteomes" id="UP000001176"/>
    </source>
</evidence>
<dbReference type="Proteomes" id="UP000001176">
    <property type="component" value="Chromosome"/>
</dbReference>
<gene>
    <name evidence="1" type="ordered locus">GDI3676</name>
</gene>
<keyword evidence="2" id="KW-1185">Reference proteome</keyword>
<organism evidence="1 2">
    <name type="scientific">Gluconacetobacter diazotrophicus (strain ATCC 49037 / DSM 5601 / CCUG 37298 / CIP 103539 / LMG 7603 / PAl5)</name>
    <dbReference type="NCBI Taxonomy" id="272568"/>
    <lineage>
        <taxon>Bacteria</taxon>
        <taxon>Pseudomonadati</taxon>
        <taxon>Pseudomonadota</taxon>
        <taxon>Alphaproteobacteria</taxon>
        <taxon>Acetobacterales</taxon>
        <taxon>Acetobacteraceae</taxon>
        <taxon>Gluconacetobacter</taxon>
    </lineage>
</organism>
<name>A9H7C1_GLUDA</name>